<dbReference type="Pfam" id="PF13091">
    <property type="entry name" value="PLDc_2"/>
    <property type="match status" value="1"/>
</dbReference>
<sequence>MPRDTKEIRMSTKCIALSNNDIILVAWTFEHKLPDCVGFDVRRIDASQANLESDSPQGVSLPAMAGFPSNPNSGQSGQTTAQGPIQKFFWKDLYARDAHTQGSYIYQIIPLQGTFSKDASPKLSPLTGVSALFSNPVSLTAEHGPQEDPEAIKCYFNRGILATQAVARQLPKSKADLPDSGALLKRIADANDPLRKSLAGDLVTVLPSLLVEAKAHGGSCYGALYELADKQLEASLVSNKQLHLILSNTYDSTTHDDKENAPARVALHHSGVDVIDRMLPDGSHIGHNKFMLYVDAYGKPAAVLTGSTNWTPTGLCAQTNNSIVLRSPTLANAYSNYWDALKKDTLDAGTDPHALQSKTFRTENASPIAVEIPGAKKATLWFSPNTPQKNKAKGVTPPDMANVYARIENAKSAVLFLAFDPGQPSIIDAAASAQEKNSTLFIRGALTNADRAGNFVIDLHNNNTRPADPAQVIPTEGVNDAFGVWEKELARAGHAVIHDKIVVIDPFDPENCTVVVGSHNLGNKASSTNDENLLIIEGNVSLASAYAVHVLDVYDHYRWRYLLAQHGTKDSWQGLHEDDSWQDTYFSPAGKTNNAELVFWLEASTRATEARPAAKPKRTAELEA</sequence>
<evidence type="ECO:0000256" key="4">
    <source>
        <dbReference type="ARBA" id="ARBA00022801"/>
    </source>
</evidence>
<keyword evidence="5" id="KW-0442">Lipid degradation</keyword>
<dbReference type="EMBL" id="VOSW01000026">
    <property type="protein sequence ID" value="KAE8759027.1"/>
    <property type="molecule type" value="Genomic_DNA"/>
</dbReference>
<keyword evidence="13" id="KW-1185">Reference proteome</keyword>
<dbReference type="GO" id="GO:0016042">
    <property type="term" value="P:lipid catabolic process"/>
    <property type="evidence" value="ECO:0007669"/>
    <property type="project" value="UniProtKB-KW"/>
</dbReference>
<dbReference type="Gene3D" id="3.30.870.10">
    <property type="entry name" value="Endonuclease Chain A"/>
    <property type="match status" value="2"/>
</dbReference>
<dbReference type="SUPFAM" id="SSF56024">
    <property type="entry name" value="Phospholipase D/nuclease"/>
    <property type="match status" value="2"/>
</dbReference>
<dbReference type="EC" id="3.1.4.4" evidence="3"/>
<comment type="similarity">
    <text evidence="2">Belongs to the phospholipase D family.</text>
</comment>
<keyword evidence="6" id="KW-0443">Lipid metabolism</keyword>
<dbReference type="InterPro" id="IPR051406">
    <property type="entry name" value="PLD_domain"/>
</dbReference>
<reference evidence="9 12" key="1">
    <citation type="journal article" date="2020" name="Int. J. Syst. Evol. Microbiol.">
        <title>Paraburkholderia madseniana sp. nov., a phenolic acid-degrading bacterium isolated from acidic forest soil.</title>
        <authorList>
            <person name="Wilhelm R.C."/>
            <person name="Murphy S.J.L."/>
            <person name="Feriancek N.M."/>
            <person name="Karasz D.C."/>
            <person name="DeRito C.M."/>
            <person name="Newman J.D."/>
            <person name="Buckley D.H."/>
        </authorList>
    </citation>
    <scope>NUCLEOTIDE SEQUENCE [LARGE SCALE GENOMIC DNA]</scope>
    <source>
        <strain evidence="9 12">RP11</strain>
    </source>
</reference>
<evidence type="ECO:0000256" key="5">
    <source>
        <dbReference type="ARBA" id="ARBA00022963"/>
    </source>
</evidence>
<dbReference type="GO" id="GO:0004630">
    <property type="term" value="F:phospholipase D activity"/>
    <property type="evidence" value="ECO:0007669"/>
    <property type="project" value="UniProtKB-EC"/>
</dbReference>
<evidence type="ECO:0000313" key="11">
    <source>
        <dbReference type="EMBL" id="MDQ6413103.1"/>
    </source>
</evidence>
<dbReference type="EMBL" id="JAPKHW010000052">
    <property type="protein sequence ID" value="MCX4151289.1"/>
    <property type="molecule type" value="Genomic_DNA"/>
</dbReference>
<gene>
    <name evidence="9" type="ORF">FSO04_15715</name>
    <name evidence="11" type="ORF">NIE36_38940</name>
    <name evidence="10" type="ORF">OSB80_39035</name>
</gene>
<evidence type="ECO:0000256" key="3">
    <source>
        <dbReference type="ARBA" id="ARBA00012027"/>
    </source>
</evidence>
<dbReference type="PANTHER" id="PTHR43856">
    <property type="entry name" value="CARDIOLIPIN HYDROLASE"/>
    <property type="match status" value="1"/>
</dbReference>
<evidence type="ECO:0000313" key="9">
    <source>
        <dbReference type="EMBL" id="KAE8759027.1"/>
    </source>
</evidence>
<dbReference type="OrthoDB" id="9789376at2"/>
<dbReference type="InterPro" id="IPR001736">
    <property type="entry name" value="PLipase_D/transphosphatidylase"/>
</dbReference>
<organism evidence="9 12">
    <name type="scientific">Paraburkholderia madseniana</name>
    <dbReference type="NCBI Taxonomy" id="2599607"/>
    <lineage>
        <taxon>Bacteria</taxon>
        <taxon>Pseudomonadati</taxon>
        <taxon>Pseudomonadota</taxon>
        <taxon>Betaproteobacteria</taxon>
        <taxon>Burkholderiales</taxon>
        <taxon>Burkholderiaceae</taxon>
        <taxon>Paraburkholderia</taxon>
    </lineage>
</organism>
<feature type="domain" description="PLD phosphodiesterase" evidence="8">
    <location>
        <begin position="493"/>
        <end position="525"/>
    </location>
</feature>
<evidence type="ECO:0000313" key="13">
    <source>
        <dbReference type="Proteomes" id="UP001209412"/>
    </source>
</evidence>
<dbReference type="EMBL" id="JAMXWF010000052">
    <property type="protein sequence ID" value="MDQ6413103.1"/>
    <property type="molecule type" value="Genomic_DNA"/>
</dbReference>
<evidence type="ECO:0000256" key="1">
    <source>
        <dbReference type="ARBA" id="ARBA00000798"/>
    </source>
</evidence>
<name>A0A6N6WEF6_9BURK</name>
<dbReference type="GO" id="GO:0016891">
    <property type="term" value="F:RNA endonuclease activity producing 5'-phosphomonoesters, hydrolytic mechanism"/>
    <property type="evidence" value="ECO:0007669"/>
    <property type="project" value="TreeGrafter"/>
</dbReference>
<dbReference type="InterPro" id="IPR025202">
    <property type="entry name" value="PLD-like_dom"/>
</dbReference>
<evidence type="ECO:0000313" key="12">
    <source>
        <dbReference type="Proteomes" id="UP000463700"/>
    </source>
</evidence>
<proteinExistence type="inferred from homology"/>
<accession>A0A6N6WEF6</accession>
<dbReference type="PANTHER" id="PTHR43856:SF1">
    <property type="entry name" value="MITOCHONDRIAL CARDIOLIPIN HYDROLASE"/>
    <property type="match status" value="1"/>
</dbReference>
<feature type="compositionally biased region" description="Polar residues" evidence="7">
    <location>
        <begin position="69"/>
        <end position="81"/>
    </location>
</feature>
<feature type="region of interest" description="Disordered" evidence="7">
    <location>
        <begin position="50"/>
        <end position="81"/>
    </location>
</feature>
<dbReference type="PROSITE" id="PS50035">
    <property type="entry name" value="PLD"/>
    <property type="match status" value="1"/>
</dbReference>
<reference evidence="10 13" key="2">
    <citation type="submission" date="2022-11" db="EMBL/GenBank/DDBJ databases">
        <title>PHB producers.</title>
        <authorList>
            <person name="Besaury L."/>
        </authorList>
    </citation>
    <scope>NUCLEOTIDE SEQUENCE [LARGE SCALE GENOMIC DNA]</scope>
    <source>
        <strain evidence="10 13">SEWS6</strain>
    </source>
</reference>
<dbReference type="AlphaFoldDB" id="A0A6N6WEF6"/>
<protein>
    <recommendedName>
        <fullName evidence="3">phospholipase D</fullName>
        <ecNumber evidence="3">3.1.4.4</ecNumber>
    </recommendedName>
</protein>
<comment type="caution">
    <text evidence="9">The sequence shown here is derived from an EMBL/GenBank/DDBJ whole genome shotgun (WGS) entry which is preliminary data.</text>
</comment>
<dbReference type="RefSeq" id="WP_154560565.1">
    <property type="nucleotide sequence ID" value="NZ_JAMXWF010000052.1"/>
</dbReference>
<evidence type="ECO:0000259" key="8">
    <source>
        <dbReference type="PROSITE" id="PS50035"/>
    </source>
</evidence>
<evidence type="ECO:0000256" key="2">
    <source>
        <dbReference type="ARBA" id="ARBA00008664"/>
    </source>
</evidence>
<keyword evidence="4" id="KW-0378">Hydrolase</keyword>
<dbReference type="Proteomes" id="UP001209412">
    <property type="component" value="Unassembled WGS sequence"/>
</dbReference>
<evidence type="ECO:0000256" key="7">
    <source>
        <dbReference type="SAM" id="MobiDB-lite"/>
    </source>
</evidence>
<dbReference type="GO" id="GO:0006793">
    <property type="term" value="P:phosphorus metabolic process"/>
    <property type="evidence" value="ECO:0007669"/>
    <property type="project" value="UniProtKB-ARBA"/>
</dbReference>
<evidence type="ECO:0000256" key="6">
    <source>
        <dbReference type="ARBA" id="ARBA00023098"/>
    </source>
</evidence>
<dbReference type="Proteomes" id="UP001242288">
    <property type="component" value="Unassembled WGS sequence"/>
</dbReference>
<comment type="catalytic activity">
    <reaction evidence="1">
        <text>a 1,2-diacyl-sn-glycero-3-phosphocholine + H2O = a 1,2-diacyl-sn-glycero-3-phosphate + choline + H(+)</text>
        <dbReference type="Rhea" id="RHEA:14445"/>
        <dbReference type="ChEBI" id="CHEBI:15354"/>
        <dbReference type="ChEBI" id="CHEBI:15377"/>
        <dbReference type="ChEBI" id="CHEBI:15378"/>
        <dbReference type="ChEBI" id="CHEBI:57643"/>
        <dbReference type="ChEBI" id="CHEBI:58608"/>
        <dbReference type="EC" id="3.1.4.4"/>
    </reaction>
</comment>
<dbReference type="Proteomes" id="UP000463700">
    <property type="component" value="Unassembled WGS sequence"/>
</dbReference>
<evidence type="ECO:0000313" key="10">
    <source>
        <dbReference type="EMBL" id="MCX4151289.1"/>
    </source>
</evidence>